<dbReference type="AlphaFoldDB" id="A0A3Q7FH46"/>
<reference evidence="1" key="1">
    <citation type="journal article" date="2012" name="Nature">
        <title>The tomato genome sequence provides insights into fleshy fruit evolution.</title>
        <authorList>
            <consortium name="Tomato Genome Consortium"/>
        </authorList>
    </citation>
    <scope>NUCLEOTIDE SEQUENCE [LARGE SCALE GENOMIC DNA]</scope>
    <source>
        <strain evidence="1">cv. Heinz 1706</strain>
    </source>
</reference>
<dbReference type="Proteomes" id="UP000004994">
    <property type="component" value="Chromosome 3"/>
</dbReference>
<accession>A0A3Q7FH46</accession>
<organism evidence="1">
    <name type="scientific">Solanum lycopersicum</name>
    <name type="common">Tomato</name>
    <name type="synonym">Lycopersicon esculentum</name>
    <dbReference type="NCBI Taxonomy" id="4081"/>
    <lineage>
        <taxon>Eukaryota</taxon>
        <taxon>Viridiplantae</taxon>
        <taxon>Streptophyta</taxon>
        <taxon>Embryophyta</taxon>
        <taxon>Tracheophyta</taxon>
        <taxon>Spermatophyta</taxon>
        <taxon>Magnoliopsida</taxon>
        <taxon>eudicotyledons</taxon>
        <taxon>Gunneridae</taxon>
        <taxon>Pentapetalae</taxon>
        <taxon>asterids</taxon>
        <taxon>lamiids</taxon>
        <taxon>Solanales</taxon>
        <taxon>Solanaceae</taxon>
        <taxon>Solanoideae</taxon>
        <taxon>Solaneae</taxon>
        <taxon>Solanum</taxon>
        <taxon>Solanum subgen. Lycopersicon</taxon>
    </lineage>
</organism>
<dbReference type="InParanoid" id="A0A3Q7FH46"/>
<reference evidence="1" key="2">
    <citation type="submission" date="2019-01" db="UniProtKB">
        <authorList>
            <consortium name="EnsemblPlants"/>
        </authorList>
    </citation>
    <scope>IDENTIFICATION</scope>
    <source>
        <strain evidence="1">cv. Heinz 1706</strain>
    </source>
</reference>
<evidence type="ECO:0000313" key="2">
    <source>
        <dbReference type="Proteomes" id="UP000004994"/>
    </source>
</evidence>
<sequence>MSLCMSSCHQCSVVSFSISSRFCCENAVTFLYQNSFELPPFIYEFFIETNFLSSCRFSLEFLRLVALAFSLLISRMESEICEVEEGLQLLQLRYQLQRALVKIILFSKYPCGIEGSNLDLPSTTYRSFVSSLGFICNA</sequence>
<dbReference type="EnsemblPlants" id="Solyc03g045035.1.1">
    <property type="protein sequence ID" value="Solyc03g045035.1.1"/>
    <property type="gene ID" value="Solyc03g045035.1"/>
</dbReference>
<dbReference type="Gramene" id="Solyc03g045035.1.1">
    <property type="protein sequence ID" value="Solyc03g045035.1.1"/>
    <property type="gene ID" value="Solyc03g045035.1"/>
</dbReference>
<protein>
    <submittedName>
        <fullName evidence="1">Uncharacterized protein</fullName>
    </submittedName>
</protein>
<evidence type="ECO:0000313" key="1">
    <source>
        <dbReference type="EnsemblPlants" id="Solyc03g045035.1.1"/>
    </source>
</evidence>
<name>A0A3Q7FH46_SOLLC</name>
<keyword evidence="2" id="KW-1185">Reference proteome</keyword>
<proteinExistence type="predicted"/>